<evidence type="ECO:0000313" key="1">
    <source>
        <dbReference type="EMBL" id="MBX54820.1"/>
    </source>
</evidence>
<accession>A0A2P2PJ73</accession>
<proteinExistence type="predicted"/>
<organism evidence="1">
    <name type="scientific">Rhizophora mucronata</name>
    <name type="common">Asiatic mangrove</name>
    <dbReference type="NCBI Taxonomy" id="61149"/>
    <lineage>
        <taxon>Eukaryota</taxon>
        <taxon>Viridiplantae</taxon>
        <taxon>Streptophyta</taxon>
        <taxon>Embryophyta</taxon>
        <taxon>Tracheophyta</taxon>
        <taxon>Spermatophyta</taxon>
        <taxon>Magnoliopsida</taxon>
        <taxon>eudicotyledons</taxon>
        <taxon>Gunneridae</taxon>
        <taxon>Pentapetalae</taxon>
        <taxon>rosids</taxon>
        <taxon>fabids</taxon>
        <taxon>Malpighiales</taxon>
        <taxon>Rhizophoraceae</taxon>
        <taxon>Rhizophora</taxon>
    </lineage>
</organism>
<dbReference type="EMBL" id="GGEC01074336">
    <property type="protein sequence ID" value="MBX54820.1"/>
    <property type="molecule type" value="Transcribed_RNA"/>
</dbReference>
<dbReference type="AlphaFoldDB" id="A0A2P2PJ73"/>
<protein>
    <submittedName>
        <fullName evidence="1">Uncharacterized protein</fullName>
    </submittedName>
</protein>
<name>A0A2P2PJ73_RHIMU</name>
<sequence>MPSCKLLVCSQELWNKEVLQKLTERGSWWV</sequence>
<reference evidence="1" key="1">
    <citation type="submission" date="2018-02" db="EMBL/GenBank/DDBJ databases">
        <title>Rhizophora mucronata_Transcriptome.</title>
        <authorList>
            <person name="Meera S.P."/>
            <person name="Sreeshan A."/>
            <person name="Augustine A."/>
        </authorList>
    </citation>
    <scope>NUCLEOTIDE SEQUENCE</scope>
    <source>
        <tissue evidence="1">Leaf</tissue>
    </source>
</reference>